<evidence type="ECO:0000313" key="2">
    <source>
        <dbReference type="EMBL" id="KAF7598502.1"/>
    </source>
</evidence>
<dbReference type="EMBL" id="MDUX01000047">
    <property type="protein sequence ID" value="KAF7598502.1"/>
    <property type="molecule type" value="Genomic_DNA"/>
</dbReference>
<feature type="compositionally biased region" description="Low complexity" evidence="1">
    <location>
        <begin position="24"/>
        <end position="37"/>
    </location>
</feature>
<dbReference type="RefSeq" id="WP_095525313.1">
    <property type="nucleotide sequence ID" value="NZ_MDUX01000047.1"/>
</dbReference>
<sequence>MIIGQTNDPVAQAAPVKAPPAATPPAADGSTAAADSASINVSDSARLMARADDSTTLPAATGEGNTEEGPVESFVYGALGLDRPSEQQKSENGYYSAGKWLAAAATVGTIVSLLV</sequence>
<gene>
    <name evidence="2" type="ORF">BGI27_13070</name>
    <name evidence="3" type="ORF">CGU29_13190</name>
</gene>
<dbReference type="OrthoDB" id="6388959at2"/>
<reference evidence="2 5" key="1">
    <citation type="submission" date="2016-08" db="EMBL/GenBank/DDBJ databases">
        <title>Candidatus Dactylopiibacterium carminicum genome sequence.</title>
        <authorList>
            <person name="Ramirez-Puebla S.T."/>
            <person name="Ormeno-Orrillo E."/>
            <person name="Vera-Ponce De Leon A."/>
            <person name="Luis L."/>
            <person name="Sanchez-Flores A."/>
            <person name="Monica R."/>
            <person name="Martinez-Romero E."/>
        </authorList>
    </citation>
    <scope>NUCLEOTIDE SEQUENCE [LARGE SCALE GENOMIC DNA]</scope>
    <source>
        <strain evidence="2">END1</strain>
    </source>
</reference>
<dbReference type="Proteomes" id="UP000216107">
    <property type="component" value="Unassembled WGS sequence"/>
</dbReference>
<organism evidence="3 4">
    <name type="scientific">Candidatus Dactylopiibacterium carminicum</name>
    <dbReference type="NCBI Taxonomy" id="857335"/>
    <lineage>
        <taxon>Bacteria</taxon>
        <taxon>Pseudomonadati</taxon>
        <taxon>Pseudomonadota</taxon>
        <taxon>Betaproteobacteria</taxon>
        <taxon>Rhodocyclales</taxon>
        <taxon>Rhodocyclaceae</taxon>
        <taxon>Candidatus Dactylopiibacterium</taxon>
    </lineage>
</organism>
<dbReference type="EMBL" id="NMRN01000048">
    <property type="protein sequence ID" value="PAS92097.1"/>
    <property type="molecule type" value="Genomic_DNA"/>
</dbReference>
<comment type="caution">
    <text evidence="3">The sequence shown here is derived from an EMBL/GenBank/DDBJ whole genome shotgun (WGS) entry which is preliminary data.</text>
</comment>
<feature type="region of interest" description="Disordered" evidence="1">
    <location>
        <begin position="1"/>
        <end position="72"/>
    </location>
</feature>
<evidence type="ECO:0000256" key="1">
    <source>
        <dbReference type="SAM" id="MobiDB-lite"/>
    </source>
</evidence>
<dbReference type="AlphaFoldDB" id="A0A272EPR4"/>
<evidence type="ECO:0000313" key="4">
    <source>
        <dbReference type="Proteomes" id="UP000216107"/>
    </source>
</evidence>
<reference evidence="3 4" key="2">
    <citation type="submission" date="2017-07" db="EMBL/GenBank/DDBJ databases">
        <title>Candidatus Dactylopiibacterium carminicum, a nitrogen-fixing symbiont of the cochineal insect Dactylopius coccus and Dactylopius opuntiae (Hemiptera: Coccoidea: Dactylopiidae).</title>
        <authorList>
            <person name="Vera A."/>
        </authorList>
    </citation>
    <scope>NUCLEOTIDE SEQUENCE [LARGE SCALE GENOMIC DNA]</scope>
    <source>
        <strain evidence="3 4">NFDCM</strain>
    </source>
</reference>
<proteinExistence type="predicted"/>
<evidence type="ECO:0000313" key="5">
    <source>
        <dbReference type="Proteomes" id="UP000623509"/>
    </source>
</evidence>
<dbReference type="Proteomes" id="UP000623509">
    <property type="component" value="Unassembled WGS sequence"/>
</dbReference>
<accession>A0A272EPR4</accession>
<name>A0A272EPR4_9RHOO</name>
<evidence type="ECO:0000313" key="3">
    <source>
        <dbReference type="EMBL" id="PAS92097.1"/>
    </source>
</evidence>
<keyword evidence="5" id="KW-1185">Reference proteome</keyword>
<protein>
    <submittedName>
        <fullName evidence="3">Uncharacterized protein</fullName>
    </submittedName>
</protein>